<sequence length="153" mass="17267">MSQDIDTFSSPSSKGSTSPLPFFQTILVYMKNKPEVDWNLVAEKAGYKTGNSARTRYQQLMRKFTEDEGGMSRPQAMSQRQMPTFVTGSITRPTPSKNGGKVDEIRRKIKKEEGFEIESDANLDLVEKERGSAFGKKHDSDSYVEESGLEDWV</sequence>
<gene>
    <name evidence="3" type="ORF">K444DRAFT_58527</name>
</gene>
<evidence type="ECO:0000259" key="2">
    <source>
        <dbReference type="Pfam" id="PF22980"/>
    </source>
</evidence>
<evidence type="ECO:0000313" key="3">
    <source>
        <dbReference type="EMBL" id="PMD56282.1"/>
    </source>
</evidence>
<evidence type="ECO:0000256" key="1">
    <source>
        <dbReference type="SAM" id="MobiDB-lite"/>
    </source>
</evidence>
<dbReference type="RefSeq" id="XP_024733186.1">
    <property type="nucleotide sequence ID" value="XM_024877906.1"/>
</dbReference>
<feature type="region of interest" description="Disordered" evidence="1">
    <location>
        <begin position="130"/>
        <end position="153"/>
    </location>
</feature>
<dbReference type="InParanoid" id="A0A2J6SZV1"/>
<feature type="region of interest" description="Disordered" evidence="1">
    <location>
        <begin position="67"/>
        <end position="105"/>
    </location>
</feature>
<dbReference type="OrthoDB" id="5403747at2759"/>
<dbReference type="Pfam" id="PF22980">
    <property type="entry name" value="Myb_DNA-bind_8"/>
    <property type="match status" value="1"/>
</dbReference>
<feature type="compositionally biased region" description="Acidic residues" evidence="1">
    <location>
        <begin position="142"/>
        <end position="153"/>
    </location>
</feature>
<dbReference type="Proteomes" id="UP000235371">
    <property type="component" value="Unassembled WGS sequence"/>
</dbReference>
<proteinExistence type="predicted"/>
<keyword evidence="4" id="KW-1185">Reference proteome</keyword>
<dbReference type="EMBL" id="KZ613848">
    <property type="protein sequence ID" value="PMD56282.1"/>
    <property type="molecule type" value="Genomic_DNA"/>
</dbReference>
<accession>A0A2J6SZV1</accession>
<evidence type="ECO:0000313" key="4">
    <source>
        <dbReference type="Proteomes" id="UP000235371"/>
    </source>
</evidence>
<dbReference type="AlphaFoldDB" id="A0A2J6SZV1"/>
<feature type="domain" description="Myb-like DNA-binding" evidence="2">
    <location>
        <begin position="26"/>
        <end position="64"/>
    </location>
</feature>
<dbReference type="GeneID" id="36585983"/>
<name>A0A2J6SZV1_9HELO</name>
<feature type="compositionally biased region" description="Polar residues" evidence="1">
    <location>
        <begin position="75"/>
        <end position="97"/>
    </location>
</feature>
<feature type="compositionally biased region" description="Basic and acidic residues" evidence="1">
    <location>
        <begin position="130"/>
        <end position="141"/>
    </location>
</feature>
<dbReference type="InterPro" id="IPR054505">
    <property type="entry name" value="Myb_DNA-bind_8"/>
</dbReference>
<protein>
    <recommendedName>
        <fullName evidence="2">Myb-like DNA-binding domain-containing protein</fullName>
    </recommendedName>
</protein>
<reference evidence="3 4" key="1">
    <citation type="submission" date="2016-04" db="EMBL/GenBank/DDBJ databases">
        <title>A degradative enzymes factory behind the ericoid mycorrhizal symbiosis.</title>
        <authorList>
            <consortium name="DOE Joint Genome Institute"/>
            <person name="Martino E."/>
            <person name="Morin E."/>
            <person name="Grelet G."/>
            <person name="Kuo A."/>
            <person name="Kohler A."/>
            <person name="Daghino S."/>
            <person name="Barry K."/>
            <person name="Choi C."/>
            <person name="Cichocki N."/>
            <person name="Clum A."/>
            <person name="Copeland A."/>
            <person name="Hainaut M."/>
            <person name="Haridas S."/>
            <person name="Labutti K."/>
            <person name="Lindquist E."/>
            <person name="Lipzen A."/>
            <person name="Khouja H.-R."/>
            <person name="Murat C."/>
            <person name="Ohm R."/>
            <person name="Olson A."/>
            <person name="Spatafora J."/>
            <person name="Veneault-Fourrey C."/>
            <person name="Henrissat B."/>
            <person name="Grigoriev I."/>
            <person name="Martin F."/>
            <person name="Perotto S."/>
        </authorList>
    </citation>
    <scope>NUCLEOTIDE SEQUENCE [LARGE SCALE GENOMIC DNA]</scope>
    <source>
        <strain evidence="3 4">E</strain>
    </source>
</reference>
<organism evidence="3 4">
    <name type="scientific">Hyaloscypha bicolor E</name>
    <dbReference type="NCBI Taxonomy" id="1095630"/>
    <lineage>
        <taxon>Eukaryota</taxon>
        <taxon>Fungi</taxon>
        <taxon>Dikarya</taxon>
        <taxon>Ascomycota</taxon>
        <taxon>Pezizomycotina</taxon>
        <taxon>Leotiomycetes</taxon>
        <taxon>Helotiales</taxon>
        <taxon>Hyaloscyphaceae</taxon>
        <taxon>Hyaloscypha</taxon>
        <taxon>Hyaloscypha bicolor</taxon>
    </lineage>
</organism>